<evidence type="ECO:0000256" key="2">
    <source>
        <dbReference type="SAM" id="Phobius"/>
    </source>
</evidence>
<dbReference type="CDD" id="cd05120">
    <property type="entry name" value="APH_ChoK_like"/>
    <property type="match status" value="1"/>
</dbReference>
<dbReference type="Pfam" id="PF01636">
    <property type="entry name" value="APH"/>
    <property type="match status" value="1"/>
</dbReference>
<accession>A0A8H4HDK9</accession>
<gene>
    <name evidence="4" type="ORF">CNMCM6805_003833</name>
</gene>
<comment type="caution">
    <text evidence="4">The sequence shown here is derived from an EMBL/GenBank/DDBJ whole genome shotgun (WGS) entry which is preliminary data.</text>
</comment>
<feature type="region of interest" description="Disordered" evidence="1">
    <location>
        <begin position="461"/>
        <end position="493"/>
    </location>
</feature>
<organism evidence="4 5">
    <name type="scientific">Aspergillus fumigatiaffinis</name>
    <dbReference type="NCBI Taxonomy" id="340414"/>
    <lineage>
        <taxon>Eukaryota</taxon>
        <taxon>Fungi</taxon>
        <taxon>Dikarya</taxon>
        <taxon>Ascomycota</taxon>
        <taxon>Pezizomycotina</taxon>
        <taxon>Eurotiomycetes</taxon>
        <taxon>Eurotiomycetidae</taxon>
        <taxon>Eurotiales</taxon>
        <taxon>Aspergillaceae</taxon>
        <taxon>Aspergillus</taxon>
        <taxon>Aspergillus subgen. Fumigati</taxon>
    </lineage>
</organism>
<keyword evidence="2" id="KW-1133">Transmembrane helix</keyword>
<evidence type="ECO:0000256" key="1">
    <source>
        <dbReference type="SAM" id="MobiDB-lite"/>
    </source>
</evidence>
<dbReference type="SUPFAM" id="SSF56112">
    <property type="entry name" value="Protein kinase-like (PK-like)"/>
    <property type="match status" value="1"/>
</dbReference>
<dbReference type="PANTHER" id="PTHR21310">
    <property type="entry name" value="AMINOGLYCOSIDE PHOSPHOTRANSFERASE-RELATED-RELATED"/>
    <property type="match status" value="1"/>
</dbReference>
<dbReference type="InterPro" id="IPR011009">
    <property type="entry name" value="Kinase-like_dom_sf"/>
</dbReference>
<keyword evidence="5" id="KW-1185">Reference proteome</keyword>
<sequence>MNPYATEPEHIPSTDLYADIPLYGRYRPKPRDFHVNPEHVGSKSAESMQYWASVVGFCDESIRIYPADDGGRDVFALGNIIVKSSHLHDTQETDYSFADANEARAIDIAKNVLKDIRVPEIYFAGKIHGRQVLIQERLPGVALSVAWPYLSQSQKQSFKGQARVILRQLHTIKPDDSCQVRSYIFPDPHILHNDRINSLELEILFFDSNTDPDMSFMHNDFTQSNCIVDNDRIVGLIDWEMAGFFGWKTAGEVHRRIRTPQREHFVNVSLSEESLRDIMFWNDLYDYGMPELPACEMSYILTISALTSSCNHTYSPEAAVQIQTGSQANVLLFVVGHASSWKGSKGAVSYCCCVPVSNGRDVACRDGHSVQVTDGEIVAGYAALANVSSLDGGNSSGSTTFGNESANTSTHSSHEVAVGVGVGVPLGVIALASIIWAIWERRTQMQHVKGTMALTTMNHGQSHPYAEKHTGAGASPHRPAELTAESQTHELQS</sequence>
<reference evidence="4" key="2">
    <citation type="submission" date="2020-04" db="EMBL/GenBank/DDBJ databases">
        <authorList>
            <person name="Santos R.A.C."/>
            <person name="Steenwyk J.L."/>
            <person name="Rivero-Menendez O."/>
            <person name="Mead M.E."/>
            <person name="Silva L.P."/>
            <person name="Bastos R.W."/>
            <person name="Alastruey-Izquierdo A."/>
            <person name="Goldman G.H."/>
            <person name="Rokas A."/>
        </authorList>
    </citation>
    <scope>NUCLEOTIDE SEQUENCE</scope>
    <source>
        <strain evidence="4">CNM-CM6805</strain>
    </source>
</reference>
<dbReference type="InterPro" id="IPR002575">
    <property type="entry name" value="Aminoglycoside_PTrfase"/>
</dbReference>
<dbReference type="AlphaFoldDB" id="A0A8H4HDK9"/>
<protein>
    <recommendedName>
        <fullName evidence="3">Aminoglycoside phosphotransferase domain-containing protein</fullName>
    </recommendedName>
</protein>
<feature type="compositionally biased region" description="Polar residues" evidence="1">
    <location>
        <begin position="484"/>
        <end position="493"/>
    </location>
</feature>
<dbReference type="EMBL" id="JAAAPX010000020">
    <property type="protein sequence ID" value="KAF4241559.1"/>
    <property type="molecule type" value="Genomic_DNA"/>
</dbReference>
<feature type="domain" description="Aminoglycoside phosphotransferase" evidence="3">
    <location>
        <begin position="101"/>
        <end position="243"/>
    </location>
</feature>
<dbReference type="Proteomes" id="UP000653565">
    <property type="component" value="Unassembled WGS sequence"/>
</dbReference>
<evidence type="ECO:0000259" key="3">
    <source>
        <dbReference type="Pfam" id="PF01636"/>
    </source>
</evidence>
<dbReference type="Gene3D" id="3.90.1200.10">
    <property type="match status" value="1"/>
</dbReference>
<keyword evidence="2" id="KW-0472">Membrane</keyword>
<dbReference type="InterPro" id="IPR051678">
    <property type="entry name" value="AGP_Transferase"/>
</dbReference>
<evidence type="ECO:0000313" key="5">
    <source>
        <dbReference type="Proteomes" id="UP000653565"/>
    </source>
</evidence>
<proteinExistence type="predicted"/>
<feature type="transmembrane region" description="Helical" evidence="2">
    <location>
        <begin position="416"/>
        <end position="439"/>
    </location>
</feature>
<name>A0A8H4HDK9_9EURO</name>
<dbReference type="PANTHER" id="PTHR21310:SF55">
    <property type="entry name" value="AMINOGLYCOSIDE PHOSPHOTRANSFERASE DOMAIN-CONTAINING PROTEIN"/>
    <property type="match status" value="1"/>
</dbReference>
<reference evidence="4" key="1">
    <citation type="journal article" date="2020" name="bioRxiv">
        <title>Genomic and phenotypic heterogeneity of clinical isolates of the human pathogens Aspergillus fumigatus, Aspergillus lentulus and Aspergillus fumigatiaffinis.</title>
        <authorList>
            <person name="dos Santos R.A.C."/>
            <person name="Steenwyk J.L."/>
            <person name="Rivero-Menendez O."/>
            <person name="Mead M.E."/>
            <person name="Silva L.P."/>
            <person name="Bastos R.W."/>
            <person name="Alastruey-Izquierdo A."/>
            <person name="Goldman G.H."/>
            <person name="Rokas A."/>
        </authorList>
    </citation>
    <scope>NUCLEOTIDE SEQUENCE</scope>
    <source>
        <strain evidence="4">CNM-CM6805</strain>
    </source>
</reference>
<keyword evidence="2" id="KW-0812">Transmembrane</keyword>
<evidence type="ECO:0000313" key="4">
    <source>
        <dbReference type="EMBL" id="KAF4241559.1"/>
    </source>
</evidence>